<feature type="transmembrane region" description="Helical" evidence="6">
    <location>
        <begin position="413"/>
        <end position="432"/>
    </location>
</feature>
<evidence type="ECO:0000259" key="7">
    <source>
        <dbReference type="Pfam" id="PF01578"/>
    </source>
</evidence>
<evidence type="ECO:0000313" key="8">
    <source>
        <dbReference type="EMBL" id="MFD2159834.1"/>
    </source>
</evidence>
<keyword evidence="5 6" id="KW-0472">Membrane</keyword>
<dbReference type="Proteomes" id="UP001597389">
    <property type="component" value="Unassembled WGS sequence"/>
</dbReference>
<comment type="subcellular location">
    <subcellularLocation>
        <location evidence="1">Membrane</location>
        <topology evidence="1">Multi-pass membrane protein</topology>
    </subcellularLocation>
</comment>
<feature type="transmembrane region" description="Helical" evidence="6">
    <location>
        <begin position="439"/>
        <end position="459"/>
    </location>
</feature>
<proteinExistence type="predicted"/>
<feature type="transmembrane region" description="Helical" evidence="6">
    <location>
        <begin position="383"/>
        <end position="401"/>
    </location>
</feature>
<evidence type="ECO:0000256" key="2">
    <source>
        <dbReference type="ARBA" id="ARBA00022692"/>
    </source>
</evidence>
<reference evidence="9" key="1">
    <citation type="journal article" date="2019" name="Int. J. Syst. Evol. Microbiol.">
        <title>The Global Catalogue of Microorganisms (GCM) 10K type strain sequencing project: providing services to taxonomists for standard genome sequencing and annotation.</title>
        <authorList>
            <consortium name="The Broad Institute Genomics Platform"/>
            <consortium name="The Broad Institute Genome Sequencing Center for Infectious Disease"/>
            <person name="Wu L."/>
            <person name="Ma J."/>
        </authorList>
    </citation>
    <scope>NUCLEOTIDE SEQUENCE [LARGE SCALE GENOMIC DNA]</scope>
    <source>
        <strain evidence="9">CCUG 57942</strain>
    </source>
</reference>
<keyword evidence="3" id="KW-0201">Cytochrome c-type biogenesis</keyword>
<evidence type="ECO:0000256" key="3">
    <source>
        <dbReference type="ARBA" id="ARBA00022748"/>
    </source>
</evidence>
<sequence length="668" mass="75325">MSKNKLGRWIGFTFVLMVIASLLLYTAKDSIIKGEPNVVDGYTKWSPELVEEFGTLPIQDGGRVKPMSTWAGFELLALNGKRKVRFESDGEKVSIGPTEWALDMLFRDEFTQKMEIFQVEDDAVLDMIEMPHENKKRRDRYSMEELQQYLHKVDALRAEVGKKPADDRDPIEKQFMGLVSNIQSYVSLSSHLTPVKEAMAEEGQLNNELRKFSSWVEQWPKLSQYLAMLSQQSGAESEGIRKVAGIIAKRVGDSVYSQVAMYPPIDPKQKSWTKRGDWLSKYMQREVPADADQIEYLKEMEALALAYNEGGESALLTAVKEFKTKAEKRMEARGEGKTMKGELAYEKMDYFYRSLTPFVLGFLVVAFGWVAPASKWGRVCNRIAWVLLIVGTLLVVAGITHRSILMGRPPVGNLYDTIPFITAVAIIVLAFIEWVTKRGVCLGLAFFLAATGMFLAMWYEQSKGVDPMNPLIAVLRSNFWLATHVITITIGYAGGLLTAGLSHIYIFSRVFDIDEGDKKFRRFMTRIVYGGVCFTLFFSLVGTILGGVWANDSWGRFWGWDPKENGALIIVLWTLVILHARMAGYIKEWGMHICAVVLSILVTFSWWHVNFLSIGLHNYGFTGGSGLKAIWTFYVLETLVLCVAISYAINEQLSQKKKKLKSAESSAG</sequence>
<dbReference type="PANTHER" id="PTHR30071">
    <property type="entry name" value="HEME EXPORTER PROTEIN C"/>
    <property type="match status" value="1"/>
</dbReference>
<dbReference type="PANTHER" id="PTHR30071:SF1">
    <property type="entry name" value="CYTOCHROME B_B6 PROTEIN-RELATED"/>
    <property type="match status" value="1"/>
</dbReference>
<feature type="transmembrane region" description="Helical" evidence="6">
    <location>
        <begin position="565"/>
        <end position="582"/>
    </location>
</feature>
<evidence type="ECO:0000256" key="6">
    <source>
        <dbReference type="SAM" id="Phobius"/>
    </source>
</evidence>
<evidence type="ECO:0000256" key="4">
    <source>
        <dbReference type="ARBA" id="ARBA00022989"/>
    </source>
</evidence>
<keyword evidence="4 6" id="KW-1133">Transmembrane helix</keyword>
<dbReference type="Pfam" id="PF01578">
    <property type="entry name" value="Cytochrom_C_asm"/>
    <property type="match status" value="1"/>
</dbReference>
<dbReference type="InterPro" id="IPR002541">
    <property type="entry name" value="Cyt_c_assembly"/>
</dbReference>
<name>A0ABW4ZD76_9BACT</name>
<feature type="transmembrane region" description="Helical" evidence="6">
    <location>
        <begin position="527"/>
        <end position="550"/>
    </location>
</feature>
<dbReference type="InterPro" id="IPR045062">
    <property type="entry name" value="Cyt_c_biogenesis_CcsA/CcmC"/>
</dbReference>
<comment type="caution">
    <text evidence="8">The sequence shown here is derived from an EMBL/GenBank/DDBJ whole genome shotgun (WGS) entry which is preliminary data.</text>
</comment>
<feature type="domain" description="Cytochrome c assembly protein" evidence="7">
    <location>
        <begin position="412"/>
        <end position="617"/>
    </location>
</feature>
<keyword evidence="9" id="KW-1185">Reference proteome</keyword>
<feature type="transmembrane region" description="Helical" evidence="6">
    <location>
        <begin position="479"/>
        <end position="506"/>
    </location>
</feature>
<gene>
    <name evidence="8" type="ORF">ACFSW8_13080</name>
</gene>
<dbReference type="RefSeq" id="WP_377091033.1">
    <property type="nucleotide sequence ID" value="NZ_JBHSJL010000014.1"/>
</dbReference>
<organism evidence="8 9">
    <name type="scientific">Rubritalea tangerina</name>
    <dbReference type="NCBI Taxonomy" id="430798"/>
    <lineage>
        <taxon>Bacteria</taxon>
        <taxon>Pseudomonadati</taxon>
        <taxon>Verrucomicrobiota</taxon>
        <taxon>Verrucomicrobiia</taxon>
        <taxon>Verrucomicrobiales</taxon>
        <taxon>Rubritaleaceae</taxon>
        <taxon>Rubritalea</taxon>
    </lineage>
</organism>
<feature type="transmembrane region" description="Helical" evidence="6">
    <location>
        <begin position="9"/>
        <end position="27"/>
    </location>
</feature>
<dbReference type="EMBL" id="JBHUJB010000054">
    <property type="protein sequence ID" value="MFD2159834.1"/>
    <property type="molecule type" value="Genomic_DNA"/>
</dbReference>
<accession>A0ABW4ZD76</accession>
<feature type="transmembrane region" description="Helical" evidence="6">
    <location>
        <begin position="350"/>
        <end position="371"/>
    </location>
</feature>
<evidence type="ECO:0000256" key="5">
    <source>
        <dbReference type="ARBA" id="ARBA00023136"/>
    </source>
</evidence>
<protein>
    <submittedName>
        <fullName evidence="8">Cytochrome c biogenesis protein</fullName>
    </submittedName>
</protein>
<feature type="transmembrane region" description="Helical" evidence="6">
    <location>
        <begin position="629"/>
        <end position="649"/>
    </location>
</feature>
<keyword evidence="2 6" id="KW-0812">Transmembrane</keyword>
<evidence type="ECO:0000313" key="9">
    <source>
        <dbReference type="Proteomes" id="UP001597389"/>
    </source>
</evidence>
<evidence type="ECO:0000256" key="1">
    <source>
        <dbReference type="ARBA" id="ARBA00004141"/>
    </source>
</evidence>
<feature type="transmembrane region" description="Helical" evidence="6">
    <location>
        <begin position="589"/>
        <end position="609"/>
    </location>
</feature>